<gene>
    <name evidence="2" type="ORF">Leucomu_14480</name>
</gene>
<dbReference type="InterPro" id="IPR011629">
    <property type="entry name" value="CobW-like_C"/>
</dbReference>
<evidence type="ECO:0000259" key="1">
    <source>
        <dbReference type="SMART" id="SM00833"/>
    </source>
</evidence>
<evidence type="ECO:0000313" key="3">
    <source>
        <dbReference type="Proteomes" id="UP000285768"/>
    </source>
</evidence>
<dbReference type="InterPro" id="IPR027417">
    <property type="entry name" value="P-loop_NTPase"/>
</dbReference>
<protein>
    <submittedName>
        <fullName evidence="2">Cobalamin biosynthesis protein CobW</fullName>
    </submittedName>
</protein>
<dbReference type="InterPro" id="IPR051927">
    <property type="entry name" value="Zn_Chap_cDPG_Synth"/>
</dbReference>
<proteinExistence type="predicted"/>
<dbReference type="Gene3D" id="3.40.50.300">
    <property type="entry name" value="P-loop containing nucleotide triphosphate hydrolases"/>
    <property type="match status" value="1"/>
</dbReference>
<sequence>MELIDVFAVVGSCGPERGIAARCLAEETGSMLVPAPRLAMAPDPVDEAAALVPWAYRERRAVVEPPAFISMTDLIGTFVDEDRSTRLVGITCVVDAGHIIDDLRRDDYFVRRTPAGEEGCSRALIAAEQIEFASTVLLVNWQPLSTPNLSAVMAVVSHLSPHAVLQLDRSGSARPVEPTVYTAGQERPGWVGILNDDYHPHITDPRVSAFRYEQLRLMHPERLSHLLDQRIARGEFGTVLRSAGFCRLASRPNLTANWEHVGQMFSLHPLQADGGDVAGDGEPGGSEMLGLGQDIAFIGLDLDRERLTAALDAAALTDAEFAAGPTLWASFADPFPVPRTSMR</sequence>
<accession>A0ABX5QIQ1</accession>
<dbReference type="PANTHER" id="PTHR43603">
    <property type="entry name" value="COBW DOMAIN-CONTAINING PROTEIN DDB_G0274527"/>
    <property type="match status" value="1"/>
</dbReference>
<reference evidence="2 3" key="1">
    <citation type="submission" date="2019-01" db="EMBL/GenBank/DDBJ databases">
        <title>Leucobacter muris sp. nov. isolated from the nose of a laboratory mouse.</title>
        <authorList>
            <person name="Benga L."/>
            <person name="Sproeer C."/>
            <person name="Schumann P."/>
            <person name="Verbarg S."/>
            <person name="Bunk B."/>
            <person name="Engelhardt E."/>
            <person name="Benten P.M."/>
            <person name="Sager M."/>
        </authorList>
    </citation>
    <scope>NUCLEOTIDE SEQUENCE [LARGE SCALE GENOMIC DNA]</scope>
    <source>
        <strain evidence="2 3">DSM 101948</strain>
    </source>
</reference>
<evidence type="ECO:0000313" key="2">
    <source>
        <dbReference type="EMBL" id="QAB18959.1"/>
    </source>
</evidence>
<dbReference type="Proteomes" id="UP000285768">
    <property type="component" value="Chromosome"/>
</dbReference>
<organism evidence="2 3">
    <name type="scientific">Leucobacter muris</name>
    <dbReference type="NCBI Taxonomy" id="1935379"/>
    <lineage>
        <taxon>Bacteria</taxon>
        <taxon>Bacillati</taxon>
        <taxon>Actinomycetota</taxon>
        <taxon>Actinomycetes</taxon>
        <taxon>Micrococcales</taxon>
        <taxon>Microbacteriaceae</taxon>
        <taxon>Leucobacter</taxon>
    </lineage>
</organism>
<dbReference type="EMBL" id="CP035037">
    <property type="protein sequence ID" value="QAB18959.1"/>
    <property type="molecule type" value="Genomic_DNA"/>
</dbReference>
<dbReference type="PANTHER" id="PTHR43603:SF1">
    <property type="entry name" value="ZINC-REGULATED GTPASE METALLOPROTEIN ACTIVATOR 1"/>
    <property type="match status" value="1"/>
</dbReference>
<dbReference type="SMART" id="SM00833">
    <property type="entry name" value="CobW_C"/>
    <property type="match status" value="1"/>
</dbReference>
<name>A0ABX5QIQ1_9MICO</name>
<keyword evidence="3" id="KW-1185">Reference proteome</keyword>
<dbReference type="RefSeq" id="WP_128387654.1">
    <property type="nucleotide sequence ID" value="NZ_CP035037.1"/>
</dbReference>
<dbReference type="SUPFAM" id="SSF90002">
    <property type="entry name" value="Hypothetical protein YjiA, C-terminal domain"/>
    <property type="match status" value="1"/>
</dbReference>
<feature type="domain" description="CobW C-terminal" evidence="1">
    <location>
        <begin position="207"/>
        <end position="315"/>
    </location>
</feature>
<dbReference type="Pfam" id="PF07683">
    <property type="entry name" value="CobW_C"/>
    <property type="match status" value="1"/>
</dbReference>